<dbReference type="EMBL" id="NBCO01000020">
    <property type="protein sequence ID" value="ORC87781.1"/>
    <property type="molecule type" value="Genomic_DNA"/>
</dbReference>
<keyword evidence="2" id="KW-1185">Reference proteome</keyword>
<dbReference type="SUPFAM" id="SSF118116">
    <property type="entry name" value="DNA mismatch repair protein MutL"/>
    <property type="match status" value="1"/>
</dbReference>
<dbReference type="RefSeq" id="XP_028881847.1">
    <property type="nucleotide sequence ID" value="XM_029026875.1"/>
</dbReference>
<dbReference type="GO" id="GO:0140664">
    <property type="term" value="F:ATP-dependent DNA damage sensor activity"/>
    <property type="evidence" value="ECO:0007669"/>
    <property type="project" value="InterPro"/>
</dbReference>
<dbReference type="InterPro" id="IPR042121">
    <property type="entry name" value="MutL_C_regsub"/>
</dbReference>
<evidence type="ECO:0000313" key="2">
    <source>
        <dbReference type="Proteomes" id="UP000192257"/>
    </source>
</evidence>
<dbReference type="PANTHER" id="PTHR10073:SF52">
    <property type="entry name" value="MISMATCH REPAIR ENDONUCLEASE PMS2"/>
    <property type="match status" value="1"/>
</dbReference>
<dbReference type="VEuPathDB" id="TriTrypDB:TM35_000201900"/>
<dbReference type="InterPro" id="IPR037198">
    <property type="entry name" value="MutL_C_sf"/>
</dbReference>
<accession>A0A1X0NT62</accession>
<dbReference type="OrthoDB" id="429932at2759"/>
<dbReference type="Proteomes" id="UP000192257">
    <property type="component" value="Unassembled WGS sequence"/>
</dbReference>
<dbReference type="STRING" id="67003.A0A1X0NT62"/>
<comment type="caution">
    <text evidence="1">The sequence shown here is derived from an EMBL/GenBank/DDBJ whole genome shotgun (WGS) entry which is preliminary data.</text>
</comment>
<organism evidence="1 2">
    <name type="scientific">Trypanosoma theileri</name>
    <dbReference type="NCBI Taxonomy" id="67003"/>
    <lineage>
        <taxon>Eukaryota</taxon>
        <taxon>Discoba</taxon>
        <taxon>Euglenozoa</taxon>
        <taxon>Kinetoplastea</taxon>
        <taxon>Metakinetoplastina</taxon>
        <taxon>Trypanosomatida</taxon>
        <taxon>Trypanosomatidae</taxon>
        <taxon>Trypanosoma</taxon>
    </lineage>
</organism>
<dbReference type="AlphaFoldDB" id="A0A1X0NT62"/>
<reference evidence="1 2" key="1">
    <citation type="submission" date="2017-03" db="EMBL/GenBank/DDBJ databases">
        <title>An alternative strategy for trypanosome survival in the mammalian bloodstream revealed through genome and transcriptome analysis of the ubiquitous bovine parasite Trypanosoma (Megatrypanum) theileri.</title>
        <authorList>
            <person name="Kelly S."/>
            <person name="Ivens A."/>
            <person name="Mott A."/>
            <person name="O'Neill E."/>
            <person name="Emms D."/>
            <person name="Macleod O."/>
            <person name="Voorheis P."/>
            <person name="Matthews J."/>
            <person name="Matthews K."/>
            <person name="Carrington M."/>
        </authorList>
    </citation>
    <scope>NUCLEOTIDE SEQUENCE [LARGE SCALE GENOMIC DNA]</scope>
    <source>
        <strain evidence="1">Edinburgh</strain>
    </source>
</reference>
<dbReference type="GO" id="GO:0032389">
    <property type="term" value="C:MutLalpha complex"/>
    <property type="evidence" value="ECO:0007669"/>
    <property type="project" value="TreeGrafter"/>
</dbReference>
<dbReference type="GO" id="GO:0016887">
    <property type="term" value="F:ATP hydrolysis activity"/>
    <property type="evidence" value="ECO:0007669"/>
    <property type="project" value="InterPro"/>
</dbReference>
<dbReference type="Gene3D" id="3.30.1370.100">
    <property type="entry name" value="MutL, C-terminal domain, regulatory subdomain"/>
    <property type="match status" value="1"/>
</dbReference>
<dbReference type="InterPro" id="IPR038973">
    <property type="entry name" value="MutL/Mlh/Pms-like"/>
</dbReference>
<evidence type="ECO:0000313" key="1">
    <source>
        <dbReference type="EMBL" id="ORC87781.1"/>
    </source>
</evidence>
<dbReference type="GeneID" id="39986655"/>
<dbReference type="InterPro" id="IPR042120">
    <property type="entry name" value="MutL_C_dimsub"/>
</dbReference>
<proteinExistence type="predicted"/>
<dbReference type="GO" id="GO:0006298">
    <property type="term" value="P:mismatch repair"/>
    <property type="evidence" value="ECO:0007669"/>
    <property type="project" value="InterPro"/>
</dbReference>
<dbReference type="Gene3D" id="3.30.1540.20">
    <property type="entry name" value="MutL, C-terminal domain, dimerisation subdomain"/>
    <property type="match status" value="1"/>
</dbReference>
<gene>
    <name evidence="1" type="ORF">TM35_000201900</name>
</gene>
<dbReference type="PANTHER" id="PTHR10073">
    <property type="entry name" value="DNA MISMATCH REPAIR PROTEIN MLH, PMS, MUTL"/>
    <property type="match status" value="1"/>
</dbReference>
<sequence length="866" mass="98448">MWEIKGAMGDVSVSSTPSAIRNDRVAAIQPMRREETKKIRAAHHIPSFTVAVEGTYQFIRSLVIGEITRAVRVLAIPTTSNFIVELTSEYQSSHLYKNVDYYRSFTEMEEWLSDLTVLSQEVRLRVAVETSLERIDSKGDYISLFPKRSDILFKERWLHTDLAQMESTKTSLHEKIATKIRERMCEEKTHEGQRQQRQLPLFINLRCEVHNLFFCIPVRQRSITGEGQSSYRLRAEWQALVISSYRMAVEFIIAPLYLSNSSTADGRASLYLRVSDNYNNYYKNEKKAVVDIIDVLHVQIPSDDSEMISKVHYPIKRDQKEIQKDIDSLSISTVYRVLLSLFPHLRLLGKSLGSIKNSTSLRLREVIVKRNSFAVVFVCPLWDSHNENKCLGRSYNCTNPLAVSVNKITGACHVVDESHRVYRHISSLSNTLYPLLIFVSNTLLEGSDTILGKLFLAAKQGYHNESRSILKETTFTDTKENIRVVDELRTATKSLGDHSTPTKTSLRVSSLARRLSLADAVKSKKSSHVVSVSHVKRTPFYPLKWITQKCNTSTLSQVRSKMKLVLKPSHIAIRGYEIPFVWTGLDSLNRIGGTTCCPFRKEHLITQWDRKFFLLYLENASKQENNNNNNNSLSEVSSPSSVVLPVTSSRLPHTLYLADQHAIHERLRLEYFLTTAESYVMQDSTSVTFPVKIPVDIRQDVTNYEEILMRWGWRFAHGSKEITEGIECKSKKLPIYSNANNYCVTITQWPHLVVEGHQLFLDNIDFLRMALEEIVTTLSPSRKVIGNSKSAHNGSDCDGQNAGGHIVPSPILQFLITRSCRGAIMFGDKVSFAEAEKLVEGLQAVVQYSLCSHGRPAFAVLQKRAN</sequence>
<evidence type="ECO:0008006" key="3">
    <source>
        <dbReference type="Google" id="ProtNLM"/>
    </source>
</evidence>
<name>A0A1X0NT62_9TRYP</name>
<protein>
    <recommendedName>
        <fullName evidence="3">MutL C-terminal dimerisation domain-containing protein</fullName>
    </recommendedName>
</protein>